<protein>
    <recommendedName>
        <fullName evidence="3">Lipoprotein</fullName>
    </recommendedName>
</protein>
<dbReference type="PROSITE" id="PS51257">
    <property type="entry name" value="PROKAR_LIPOPROTEIN"/>
    <property type="match status" value="1"/>
</dbReference>
<reference evidence="2" key="1">
    <citation type="submission" date="2016-04" db="EMBL/GenBank/DDBJ databases">
        <authorList>
            <person name="Chen L."/>
            <person name="Zhuang W."/>
            <person name="Wang G."/>
        </authorList>
    </citation>
    <scope>NUCLEOTIDE SEQUENCE [LARGE SCALE GENOMIC DNA]</scope>
    <source>
        <strain evidence="2">17621</strain>
    </source>
</reference>
<proteinExistence type="predicted"/>
<dbReference type="EMBL" id="LVXG01000078">
    <property type="protein sequence ID" value="OQP39786.1"/>
    <property type="molecule type" value="Genomic_DNA"/>
</dbReference>
<dbReference type="OrthoDB" id="678908at2"/>
<sequence length="133" mass="14940">MKSLISKALIPTVLFIQSCSHSKNAQSDYSRVPLENLLDSIGSYQNKKVEIRGYYVCGAEHTSVQPEIQPVSDYKSYDWTARIWVEAKHSKSMNGCDTMSNRTVLIRGTIDSSRHGYEGGYPATIRHAVIEVQ</sequence>
<evidence type="ECO:0000313" key="2">
    <source>
        <dbReference type="Proteomes" id="UP000192610"/>
    </source>
</evidence>
<organism evidence="1 2">
    <name type="scientific">Niastella yeongjuensis</name>
    <dbReference type="NCBI Taxonomy" id="354355"/>
    <lineage>
        <taxon>Bacteria</taxon>
        <taxon>Pseudomonadati</taxon>
        <taxon>Bacteroidota</taxon>
        <taxon>Chitinophagia</taxon>
        <taxon>Chitinophagales</taxon>
        <taxon>Chitinophagaceae</taxon>
        <taxon>Niastella</taxon>
    </lineage>
</organism>
<gene>
    <name evidence="1" type="ORF">A4H97_16310</name>
</gene>
<dbReference type="Proteomes" id="UP000192610">
    <property type="component" value="Unassembled WGS sequence"/>
</dbReference>
<dbReference type="AlphaFoldDB" id="A0A1V9E0Z2"/>
<evidence type="ECO:0008006" key="3">
    <source>
        <dbReference type="Google" id="ProtNLM"/>
    </source>
</evidence>
<name>A0A1V9E0Z2_9BACT</name>
<evidence type="ECO:0000313" key="1">
    <source>
        <dbReference type="EMBL" id="OQP39786.1"/>
    </source>
</evidence>
<keyword evidence="2" id="KW-1185">Reference proteome</keyword>
<dbReference type="RefSeq" id="WP_081204257.1">
    <property type="nucleotide sequence ID" value="NZ_FOCZ01000003.1"/>
</dbReference>
<comment type="caution">
    <text evidence="1">The sequence shown here is derived from an EMBL/GenBank/DDBJ whole genome shotgun (WGS) entry which is preliminary data.</text>
</comment>
<accession>A0A1V9E0Z2</accession>